<organism evidence="3 4">
    <name type="scientific">Ascosphaera apis ARSEF 7405</name>
    <dbReference type="NCBI Taxonomy" id="392613"/>
    <lineage>
        <taxon>Eukaryota</taxon>
        <taxon>Fungi</taxon>
        <taxon>Dikarya</taxon>
        <taxon>Ascomycota</taxon>
        <taxon>Pezizomycotina</taxon>
        <taxon>Eurotiomycetes</taxon>
        <taxon>Eurotiomycetidae</taxon>
        <taxon>Onygenales</taxon>
        <taxon>Ascosphaeraceae</taxon>
        <taxon>Ascosphaera</taxon>
    </lineage>
</organism>
<dbReference type="GO" id="GO:0016616">
    <property type="term" value="F:oxidoreductase activity, acting on the CH-OH group of donors, NAD or NADP as acceptor"/>
    <property type="evidence" value="ECO:0007669"/>
    <property type="project" value="TreeGrafter"/>
</dbReference>
<dbReference type="AlphaFoldDB" id="A0A167Y022"/>
<proteinExistence type="inferred from homology"/>
<keyword evidence="2" id="KW-0560">Oxidoreductase</keyword>
<name>A0A167Y022_9EURO</name>
<dbReference type="VEuPathDB" id="FungiDB:AAP_03787"/>
<keyword evidence="4" id="KW-1185">Reference proteome</keyword>
<dbReference type="FunFam" id="3.40.50.720:FF:000643">
    <property type="entry name" value="Short chain dehydrogenase/reductase family oxidoreductase, putative"/>
    <property type="match status" value="1"/>
</dbReference>
<gene>
    <name evidence="3" type="ORF">AAP_03787</name>
</gene>
<accession>A0A167Y022</accession>
<dbReference type="OrthoDB" id="5296at2759"/>
<evidence type="ECO:0000313" key="3">
    <source>
        <dbReference type="EMBL" id="KZZ90692.1"/>
    </source>
</evidence>
<dbReference type="Proteomes" id="UP000242877">
    <property type="component" value="Unassembled WGS sequence"/>
</dbReference>
<dbReference type="InterPro" id="IPR036291">
    <property type="entry name" value="NAD(P)-bd_dom_sf"/>
</dbReference>
<dbReference type="EMBL" id="AZGZ01000016">
    <property type="protein sequence ID" value="KZZ90692.1"/>
    <property type="molecule type" value="Genomic_DNA"/>
</dbReference>
<reference evidence="3 4" key="1">
    <citation type="journal article" date="2016" name="Genome Biol. Evol.">
        <title>Divergent and convergent evolution of fungal pathogenicity.</title>
        <authorList>
            <person name="Shang Y."/>
            <person name="Xiao G."/>
            <person name="Zheng P."/>
            <person name="Cen K."/>
            <person name="Zhan S."/>
            <person name="Wang C."/>
        </authorList>
    </citation>
    <scope>NUCLEOTIDE SEQUENCE [LARGE SCALE GENOMIC DNA]</scope>
    <source>
        <strain evidence="3 4">ARSEF 7405</strain>
    </source>
</reference>
<evidence type="ECO:0000256" key="1">
    <source>
        <dbReference type="ARBA" id="ARBA00006484"/>
    </source>
</evidence>
<dbReference type="PANTHER" id="PTHR44229">
    <property type="entry name" value="15-HYDROXYPROSTAGLANDIN DEHYDROGENASE [NAD(+)]"/>
    <property type="match status" value="1"/>
</dbReference>
<dbReference type="PRINTS" id="PR00081">
    <property type="entry name" value="GDHRDH"/>
</dbReference>
<dbReference type="GO" id="GO:0005737">
    <property type="term" value="C:cytoplasm"/>
    <property type="evidence" value="ECO:0007669"/>
    <property type="project" value="TreeGrafter"/>
</dbReference>
<protein>
    <submittedName>
        <fullName evidence="3">NAD-dependent 15-hydroxyprostaglandin dehydrogenase</fullName>
    </submittedName>
</protein>
<dbReference type="PANTHER" id="PTHR44229:SF4">
    <property type="entry name" value="15-HYDROXYPROSTAGLANDIN DEHYDROGENASE [NAD(+)]"/>
    <property type="match status" value="1"/>
</dbReference>
<sequence>MAEVITTTKTALVTGAGSGINYCFASLLLSKGYNVVIADLALRPEAQALVDQYTDSPRAIFVQTDVTSWKALRNMFDVAEKEFEGGLDIICPGAGVFEPSFSNFWNPPGSEGSADDPFGDRYKTIDINLVHPIRVTQLAIEHWKKHWPLKTTKHLLHLTSIAGQVPLFASPIYSATKCGLSGFIRSMATLNEVNIRVTGVAPGIVKTPLWTEDKDKMASIDPSQGEWVLPEEVARVMMALIEQDEINSNVLKGVDEESSEDATVIQVKPGIIIQVSKKLREVLTYGDPGPSLDGGNTLSDFRLAAKATLEKLR</sequence>
<evidence type="ECO:0000313" key="4">
    <source>
        <dbReference type="Proteomes" id="UP000242877"/>
    </source>
</evidence>
<dbReference type="Gene3D" id="3.40.50.720">
    <property type="entry name" value="NAD(P)-binding Rossmann-like Domain"/>
    <property type="match status" value="1"/>
</dbReference>
<comment type="similarity">
    <text evidence="1">Belongs to the short-chain dehydrogenases/reductases (SDR) family.</text>
</comment>
<evidence type="ECO:0000256" key="2">
    <source>
        <dbReference type="ARBA" id="ARBA00023002"/>
    </source>
</evidence>
<dbReference type="InterPro" id="IPR002347">
    <property type="entry name" value="SDR_fam"/>
</dbReference>
<dbReference type="Pfam" id="PF00106">
    <property type="entry name" value="adh_short"/>
    <property type="match status" value="1"/>
</dbReference>
<comment type="caution">
    <text evidence="3">The sequence shown here is derived from an EMBL/GenBank/DDBJ whole genome shotgun (WGS) entry which is preliminary data.</text>
</comment>
<dbReference type="SUPFAM" id="SSF51735">
    <property type="entry name" value="NAD(P)-binding Rossmann-fold domains"/>
    <property type="match status" value="1"/>
</dbReference>